<dbReference type="EMBL" id="SPLM01000108">
    <property type="protein sequence ID" value="TMW60642.1"/>
    <property type="molecule type" value="Genomic_DNA"/>
</dbReference>
<dbReference type="Proteomes" id="UP000794436">
    <property type="component" value="Unassembled WGS sequence"/>
</dbReference>
<reference evidence="3" key="1">
    <citation type="submission" date="2019-03" db="EMBL/GenBank/DDBJ databases">
        <title>Long read genome sequence of the mycoparasitic Pythium oligandrum ATCC 38472 isolated from sugarbeet rhizosphere.</title>
        <authorList>
            <person name="Gaulin E."/>
        </authorList>
    </citation>
    <scope>NUCLEOTIDE SEQUENCE</scope>
    <source>
        <strain evidence="3">ATCC 38472_TT</strain>
    </source>
</reference>
<dbReference type="AlphaFoldDB" id="A0A8K1CE91"/>
<name>A0A8K1CE91_PYTOL</name>
<dbReference type="SUPFAM" id="SSF64268">
    <property type="entry name" value="PX domain"/>
    <property type="match status" value="1"/>
</dbReference>
<dbReference type="CDD" id="cd06093">
    <property type="entry name" value="PX_domain"/>
    <property type="match status" value="1"/>
</dbReference>
<evidence type="ECO:0000313" key="4">
    <source>
        <dbReference type="Proteomes" id="UP000794436"/>
    </source>
</evidence>
<dbReference type="InterPro" id="IPR001683">
    <property type="entry name" value="PX_dom"/>
</dbReference>
<proteinExistence type="predicted"/>
<comment type="caution">
    <text evidence="3">The sequence shown here is derived from an EMBL/GenBank/DDBJ whole genome shotgun (WGS) entry which is preliminary data.</text>
</comment>
<feature type="region of interest" description="Disordered" evidence="1">
    <location>
        <begin position="263"/>
        <end position="308"/>
    </location>
</feature>
<feature type="domain" description="PX" evidence="2">
    <location>
        <begin position="19"/>
        <end position="159"/>
    </location>
</feature>
<accession>A0A8K1CE91</accession>
<dbReference type="InterPro" id="IPR036871">
    <property type="entry name" value="PX_dom_sf"/>
</dbReference>
<protein>
    <recommendedName>
        <fullName evidence="2">PX domain-containing protein</fullName>
    </recommendedName>
</protein>
<feature type="compositionally biased region" description="Basic residues" evidence="1">
    <location>
        <begin position="273"/>
        <end position="283"/>
    </location>
</feature>
<evidence type="ECO:0000259" key="2">
    <source>
        <dbReference type="PROSITE" id="PS50195"/>
    </source>
</evidence>
<organism evidence="3 4">
    <name type="scientific">Pythium oligandrum</name>
    <name type="common">Mycoparasitic fungus</name>
    <dbReference type="NCBI Taxonomy" id="41045"/>
    <lineage>
        <taxon>Eukaryota</taxon>
        <taxon>Sar</taxon>
        <taxon>Stramenopiles</taxon>
        <taxon>Oomycota</taxon>
        <taxon>Peronosporomycetes</taxon>
        <taxon>Pythiales</taxon>
        <taxon>Pythiaceae</taxon>
        <taxon>Pythium</taxon>
    </lineage>
</organism>
<dbReference type="Pfam" id="PF00787">
    <property type="entry name" value="PX"/>
    <property type="match status" value="1"/>
</dbReference>
<dbReference type="GO" id="GO:0035091">
    <property type="term" value="F:phosphatidylinositol binding"/>
    <property type="evidence" value="ECO:0007669"/>
    <property type="project" value="InterPro"/>
</dbReference>
<dbReference type="Gene3D" id="3.30.1520.10">
    <property type="entry name" value="Phox-like domain"/>
    <property type="match status" value="1"/>
</dbReference>
<dbReference type="OrthoDB" id="93250at2759"/>
<keyword evidence="4" id="KW-1185">Reference proteome</keyword>
<gene>
    <name evidence="3" type="ORF">Poli38472_000684</name>
</gene>
<evidence type="ECO:0000256" key="1">
    <source>
        <dbReference type="SAM" id="MobiDB-lite"/>
    </source>
</evidence>
<sequence length="308" mass="35389">MEYEDDGDDSFSQIACGPSSMAPKLLVGIASVESENRKTVYQLQLSLVDTDHEWSVRRRYSEFLQVRDDLRLLFYPSRVTNQCFGCRWFLQSLRGFEFPRKHLVTSKDPEVIRSRKLALDRFARLVSSHTFSGIPRCVRCSQTPFDLVKDFFTRNATVPSHTSLERIRNTLVPERFAPIVDPSKSKIEFRRGYGIFKMLQVEKPIYLTWEEHGQAQRRKRLEARMSLESVDGASDDITIEETASRPPSALCDDDELDLTGIQCDLSTDSPAASHRRPLPKRHPRAESNLWERWELAAPTPPRTAAKEA</sequence>
<dbReference type="PROSITE" id="PS50195">
    <property type="entry name" value="PX"/>
    <property type="match status" value="1"/>
</dbReference>
<evidence type="ECO:0000313" key="3">
    <source>
        <dbReference type="EMBL" id="TMW60642.1"/>
    </source>
</evidence>